<evidence type="ECO:0000313" key="7">
    <source>
        <dbReference type="Proteomes" id="UP000014680"/>
    </source>
</evidence>
<dbReference type="Proteomes" id="UP000014680">
    <property type="component" value="Unassembled WGS sequence"/>
</dbReference>
<evidence type="ECO:0000313" key="6">
    <source>
        <dbReference type="EMBL" id="ELP89582.1"/>
    </source>
</evidence>
<dbReference type="PANTHER" id="PTHR12363:SF33">
    <property type="entry name" value="IMPORTIN-13"/>
    <property type="match status" value="1"/>
</dbReference>
<dbReference type="GO" id="GO:0005634">
    <property type="term" value="C:nucleus"/>
    <property type="evidence" value="ECO:0007669"/>
    <property type="project" value="UniProtKB-SubCell"/>
</dbReference>
<dbReference type="SUPFAM" id="SSF48371">
    <property type="entry name" value="ARM repeat"/>
    <property type="match status" value="1"/>
</dbReference>
<dbReference type="InterPro" id="IPR013598">
    <property type="entry name" value="Exportin-1/Importin-b-like"/>
</dbReference>
<sequence length="909" mass="104590">MEQVKHAIATLYSNQSAPDDQKAADLYLQDFMKKKDAWGVIPVLLACPSTDPLFFQHIYYGAIMLKKKMCYNFKEVSDIKEMFTFITQMLVTYKSIQMVTVHLSQALTALCVQSDQWSNFLPLIIERFPVTIPENVPILLMIFSSVAEGLDRLSFTNKDILYSLRQSLASTSSQIIQFICDSFKYDAKKSYECLSSWMKYVKIPFPVLLQHNVIQIIFLGLKDKTLFQYVTDAFVYYCRILKKIPVECPLEDVETREKVAVGILSELCTSIPMLITQYGQSALEELSEFFLVYLPVLTEYLEVMPFDGVTKYFVIISQLTSIKSEDIMAYIFESTDYFFTHLAQVDDKMKDQVTAVIKIPFLQIFKNVITIQAIIPDGLDVEEQEDFAYYRLKTLTEFLREISSVIDMKDILLTIEMCLAGSNSDWHKVEGAIFGLRAMVRLIEVSEKESEIDQIVNRLIGVVINIHSDKLELMHTTIFTAGRFCEWIHLKCPGYALKAMDYIMKYAGVPELAEGVFVSFDNLCDTCADVYQQCFEQLTQVFITVYKDVVPNWNVNGDTYKPLISGYASLLNKRSRADQDKMLYYCINPIVEELKKFTSEVLVCTCLSIIMTWLRYTNKLDMGSGIIELSNRMNMIGVIESIVNKGIDMKNEKIVESGVSVVEYFLYAVGSGIYTVANGMVEMSNRWWERTHHSSVVQLYIAIIKSLFVDSERGKTMQQTGEIREYIFKVSVPMLDMIFQYLIAQDEPVFDTIINAFALIIYLYSALPMDFEKTVLHKRVVPWALHFLKCPQKDVYVSVIDTLMMYFVTCKTPSSSICLLQCGEDLLFSIFRLVNAFPTRERVNVTIDFLWSLYTTEPETVTQKTLNVIQKNYSFLPNGILIELSKTNLNKENYKNNVEDFFYVCKESC</sequence>
<keyword evidence="4" id="KW-0539">Nucleus</keyword>
<accession>A0A0A1U5I6</accession>
<evidence type="ECO:0000256" key="3">
    <source>
        <dbReference type="ARBA" id="ARBA00022448"/>
    </source>
</evidence>
<evidence type="ECO:0000256" key="4">
    <source>
        <dbReference type="ARBA" id="ARBA00023242"/>
    </source>
</evidence>
<dbReference type="KEGG" id="eiv:EIN_525570"/>
<organism evidence="6 7">
    <name type="scientific">Entamoeba invadens IP1</name>
    <dbReference type="NCBI Taxonomy" id="370355"/>
    <lineage>
        <taxon>Eukaryota</taxon>
        <taxon>Amoebozoa</taxon>
        <taxon>Evosea</taxon>
        <taxon>Archamoebae</taxon>
        <taxon>Mastigamoebida</taxon>
        <taxon>Entamoebidae</taxon>
        <taxon>Entamoeba</taxon>
    </lineage>
</organism>
<dbReference type="OrthoDB" id="435593at2759"/>
<dbReference type="InterPro" id="IPR016024">
    <property type="entry name" value="ARM-type_fold"/>
</dbReference>
<dbReference type="GeneID" id="14888590"/>
<dbReference type="Pfam" id="PF08389">
    <property type="entry name" value="Xpo1"/>
    <property type="match status" value="1"/>
</dbReference>
<comment type="similarity">
    <text evidence="2">Belongs to the importin beta family.</text>
</comment>
<dbReference type="GO" id="GO:0005737">
    <property type="term" value="C:cytoplasm"/>
    <property type="evidence" value="ECO:0007669"/>
    <property type="project" value="TreeGrafter"/>
</dbReference>
<comment type="subcellular location">
    <subcellularLocation>
        <location evidence="1">Nucleus</location>
    </subcellularLocation>
</comment>
<dbReference type="InterPro" id="IPR011989">
    <property type="entry name" value="ARM-like"/>
</dbReference>
<keyword evidence="3" id="KW-0813">Transport</keyword>
<dbReference type="RefSeq" id="XP_004256353.1">
    <property type="nucleotide sequence ID" value="XM_004256305.1"/>
</dbReference>
<dbReference type="InterPro" id="IPR051345">
    <property type="entry name" value="Importin_beta-like_NTR"/>
</dbReference>
<dbReference type="GO" id="GO:0006606">
    <property type="term" value="P:protein import into nucleus"/>
    <property type="evidence" value="ECO:0007669"/>
    <property type="project" value="TreeGrafter"/>
</dbReference>
<evidence type="ECO:0000256" key="1">
    <source>
        <dbReference type="ARBA" id="ARBA00004123"/>
    </source>
</evidence>
<protein>
    <submittedName>
        <fullName evidence="6">Transportin-3, putative</fullName>
    </submittedName>
</protein>
<keyword evidence="7" id="KW-1185">Reference proteome</keyword>
<feature type="domain" description="Exportin-1/Importin-beta-like" evidence="5">
    <location>
        <begin position="100"/>
        <end position="228"/>
    </location>
</feature>
<dbReference type="AlphaFoldDB" id="A0A0A1U5I6"/>
<proteinExistence type="inferred from homology"/>
<dbReference type="Gene3D" id="1.25.10.10">
    <property type="entry name" value="Leucine-rich Repeat Variant"/>
    <property type="match status" value="1"/>
</dbReference>
<dbReference type="PANTHER" id="PTHR12363">
    <property type="entry name" value="TRANSPORTIN 3 AND IMPORTIN 13"/>
    <property type="match status" value="1"/>
</dbReference>
<reference evidence="6 7" key="1">
    <citation type="submission" date="2012-10" db="EMBL/GenBank/DDBJ databases">
        <authorList>
            <person name="Zafar N."/>
            <person name="Inman J."/>
            <person name="Hall N."/>
            <person name="Lorenzi H."/>
            <person name="Caler E."/>
        </authorList>
    </citation>
    <scope>NUCLEOTIDE SEQUENCE [LARGE SCALE GENOMIC DNA]</scope>
    <source>
        <strain evidence="6 7">IP1</strain>
    </source>
</reference>
<evidence type="ECO:0000259" key="5">
    <source>
        <dbReference type="Pfam" id="PF08389"/>
    </source>
</evidence>
<dbReference type="EMBL" id="KB206604">
    <property type="protein sequence ID" value="ELP89582.1"/>
    <property type="molecule type" value="Genomic_DNA"/>
</dbReference>
<name>A0A0A1U5I6_ENTIV</name>
<dbReference type="VEuPathDB" id="AmoebaDB:EIN_525570"/>
<evidence type="ECO:0000256" key="2">
    <source>
        <dbReference type="ARBA" id="ARBA00007991"/>
    </source>
</evidence>
<gene>
    <name evidence="6" type="ORF">EIN_525570</name>
</gene>